<sequence length="100" mass="10839">MSDLSPLEQSFGLMPQGLPPDCYEPPPLVTELQPEDVAFRRLRGASEISRITHLRREIALPAAALGDPGFAAREKKETRSVWSAPSCATGNTSARSACCR</sequence>
<reference evidence="2 3" key="1">
    <citation type="submission" date="2020-10" db="EMBL/GenBank/DDBJ databases">
        <title>Ramlibacter sp. HM2 16S ribosomal RNA gene Genome sequencing and assembly.</title>
        <authorList>
            <person name="Kang M."/>
        </authorList>
    </citation>
    <scope>NUCLEOTIDE SEQUENCE [LARGE SCALE GENOMIC DNA]</scope>
    <source>
        <strain evidence="2 3">HM2</strain>
    </source>
</reference>
<evidence type="ECO:0000313" key="2">
    <source>
        <dbReference type="EMBL" id="MBE7368235.1"/>
    </source>
</evidence>
<protein>
    <submittedName>
        <fullName evidence="2">Uncharacterized protein</fullName>
    </submittedName>
</protein>
<keyword evidence="3" id="KW-1185">Reference proteome</keyword>
<name>A0ABR9S410_9BURK</name>
<dbReference type="EMBL" id="JADDIV010000003">
    <property type="protein sequence ID" value="MBE7368235.1"/>
    <property type="molecule type" value="Genomic_DNA"/>
</dbReference>
<feature type="region of interest" description="Disordered" evidence="1">
    <location>
        <begin position="1"/>
        <end position="25"/>
    </location>
</feature>
<evidence type="ECO:0000313" key="3">
    <source>
        <dbReference type="Proteomes" id="UP000806285"/>
    </source>
</evidence>
<organism evidence="2 3">
    <name type="scientific">Ramlibacter pallidus</name>
    <dbReference type="NCBI Taxonomy" id="2780087"/>
    <lineage>
        <taxon>Bacteria</taxon>
        <taxon>Pseudomonadati</taxon>
        <taxon>Pseudomonadota</taxon>
        <taxon>Betaproteobacteria</taxon>
        <taxon>Burkholderiales</taxon>
        <taxon>Comamonadaceae</taxon>
        <taxon>Ramlibacter</taxon>
    </lineage>
</organism>
<dbReference type="Proteomes" id="UP000806285">
    <property type="component" value="Unassembled WGS sequence"/>
</dbReference>
<dbReference type="RefSeq" id="WP_193676837.1">
    <property type="nucleotide sequence ID" value="NZ_JADDIV010000003.1"/>
</dbReference>
<comment type="caution">
    <text evidence="2">The sequence shown here is derived from an EMBL/GenBank/DDBJ whole genome shotgun (WGS) entry which is preliminary data.</text>
</comment>
<evidence type="ECO:0000256" key="1">
    <source>
        <dbReference type="SAM" id="MobiDB-lite"/>
    </source>
</evidence>
<proteinExistence type="predicted"/>
<gene>
    <name evidence="2" type="ORF">IM787_11815</name>
</gene>
<accession>A0ABR9S410</accession>